<protein>
    <submittedName>
        <fullName evidence="2">GCN5-related N-acetyltransferase</fullName>
    </submittedName>
</protein>
<reference evidence="2 3" key="1">
    <citation type="submission" date="2011-04" db="EMBL/GenBank/DDBJ databases">
        <title>Complete sequence of Cellulomonas fimi ATCC 484.</title>
        <authorList>
            <consortium name="US DOE Joint Genome Institute"/>
            <person name="Lucas S."/>
            <person name="Han J."/>
            <person name="Lapidus A."/>
            <person name="Cheng J.-F."/>
            <person name="Goodwin L."/>
            <person name="Pitluck S."/>
            <person name="Peters L."/>
            <person name="Chertkov O."/>
            <person name="Detter J.C."/>
            <person name="Han C."/>
            <person name="Tapia R."/>
            <person name="Land M."/>
            <person name="Hauser L."/>
            <person name="Kyrpides N."/>
            <person name="Ivanova N."/>
            <person name="Ovchinnikova G."/>
            <person name="Pagani I."/>
            <person name="Mead D."/>
            <person name="Brumm P."/>
            <person name="Woyke T."/>
        </authorList>
    </citation>
    <scope>NUCLEOTIDE SEQUENCE [LARGE SCALE GENOMIC DNA]</scope>
    <source>
        <strain evidence="3">ATCC 484 / DSM 20113 / JCM 1341 / NBRC 15513 / NCIMB 8980 / NCTC 7547</strain>
    </source>
</reference>
<dbReference type="EMBL" id="CP002666">
    <property type="protein sequence ID" value="AEE47255.1"/>
    <property type="molecule type" value="Genomic_DNA"/>
</dbReference>
<dbReference type="InterPro" id="IPR000182">
    <property type="entry name" value="GNAT_dom"/>
</dbReference>
<organism evidence="2 3">
    <name type="scientific">Cellulomonas fimi (strain ATCC 484 / DSM 20113 / JCM 1341 / CCUG 24087 / LMG 16345 / NBRC 15513 / NCIMB 8980 / NCTC 7547 / NRS-133)</name>
    <dbReference type="NCBI Taxonomy" id="590998"/>
    <lineage>
        <taxon>Bacteria</taxon>
        <taxon>Bacillati</taxon>
        <taxon>Actinomycetota</taxon>
        <taxon>Actinomycetes</taxon>
        <taxon>Micrococcales</taxon>
        <taxon>Cellulomonadaceae</taxon>
        <taxon>Cellulomonas</taxon>
    </lineage>
</organism>
<feature type="domain" description="N-acetyltransferase" evidence="1">
    <location>
        <begin position="3"/>
        <end position="156"/>
    </location>
</feature>
<dbReference type="CDD" id="cd04301">
    <property type="entry name" value="NAT_SF"/>
    <property type="match status" value="1"/>
</dbReference>
<keyword evidence="3" id="KW-1185">Reference proteome</keyword>
<evidence type="ECO:0000259" key="1">
    <source>
        <dbReference type="PROSITE" id="PS51186"/>
    </source>
</evidence>
<dbReference type="PROSITE" id="PS51186">
    <property type="entry name" value="GNAT"/>
    <property type="match status" value="2"/>
</dbReference>
<evidence type="ECO:0000313" key="3">
    <source>
        <dbReference type="Proteomes" id="UP000008460"/>
    </source>
</evidence>
<dbReference type="GO" id="GO:0016747">
    <property type="term" value="F:acyltransferase activity, transferring groups other than amino-acyl groups"/>
    <property type="evidence" value="ECO:0007669"/>
    <property type="project" value="InterPro"/>
</dbReference>
<name>F4GZT9_CELFA</name>
<dbReference type="Pfam" id="PF00583">
    <property type="entry name" value="Acetyltransf_1"/>
    <property type="match status" value="1"/>
</dbReference>
<dbReference type="HOGENOM" id="CLU_056890_4_0_11"/>
<dbReference type="eggNOG" id="COG3153">
    <property type="taxonomic scope" value="Bacteria"/>
</dbReference>
<dbReference type="KEGG" id="cfi:Celf_3141"/>
<evidence type="ECO:0000313" key="2">
    <source>
        <dbReference type="EMBL" id="AEE47255.1"/>
    </source>
</evidence>
<dbReference type="Gene3D" id="3.40.630.30">
    <property type="match status" value="1"/>
</dbReference>
<proteinExistence type="predicted"/>
<gene>
    <name evidence="2" type="ordered locus">Celf_3141</name>
</gene>
<dbReference type="RefSeq" id="WP_013772279.1">
    <property type="nucleotide sequence ID" value="NC_015514.1"/>
</dbReference>
<feature type="domain" description="N-acetyltransferase" evidence="1">
    <location>
        <begin position="158"/>
        <end position="298"/>
    </location>
</feature>
<dbReference type="AlphaFoldDB" id="F4GZT9"/>
<keyword evidence="2" id="KW-0808">Transferase</keyword>
<dbReference type="SUPFAM" id="SSF55729">
    <property type="entry name" value="Acyl-CoA N-acyltransferases (Nat)"/>
    <property type="match status" value="1"/>
</dbReference>
<dbReference type="Proteomes" id="UP000008460">
    <property type="component" value="Chromosome"/>
</dbReference>
<sequence length="298" mass="32852">MEVSVRPFTAEPGFTEDFCAVRDFLVRLNADEVRTPGFLWARWEWAFALPFQDTTALDRIGVWEQDGHVVGLATYEQGLGDAWLVVDPDHRDLLSAMVDHAVDRLSADGRVRILVPDDDAELAGHAAARGLVRAEDGEPNALLDLTSDLHYVLPDGYRTVSLADDWDLRAFHRLLHRGFGHAGEPDYGESELAWRLRSTASPSQRADLQVLVQSREGAYGAFCGVWLWPGSAYAMVEPVCSDPGLRRLGLGRAAVLEAVRRARDLGAQVAYVGSAQTFYSRLGFQPEVGGTWWVTASG</sequence>
<accession>F4GZT9</accession>
<dbReference type="InterPro" id="IPR016181">
    <property type="entry name" value="Acyl_CoA_acyltransferase"/>
</dbReference>